<keyword evidence="2" id="KW-1185">Reference proteome</keyword>
<accession>A0A4Y3MDR5</accession>
<name>A0A4Y3MDR5_9PROT</name>
<evidence type="ECO:0000313" key="2">
    <source>
        <dbReference type="Proteomes" id="UP000320772"/>
    </source>
</evidence>
<comment type="caution">
    <text evidence="1">The sequence shown here is derived from an EMBL/GenBank/DDBJ whole genome shotgun (WGS) entry which is preliminary data.</text>
</comment>
<gene>
    <name evidence="1" type="ORF">GRO01_21350</name>
</gene>
<dbReference type="EMBL" id="BJLY01000004">
    <property type="protein sequence ID" value="GEB04559.1"/>
    <property type="molecule type" value="Genomic_DNA"/>
</dbReference>
<evidence type="ECO:0000313" key="1">
    <source>
        <dbReference type="EMBL" id="GEB04559.1"/>
    </source>
</evidence>
<protein>
    <submittedName>
        <fullName evidence="1">Uncharacterized protein</fullName>
    </submittedName>
</protein>
<sequence>MAGPPFPVALSGGGGVGISHGFSARMAHLMLYRQHQIELFGYYRGLMSFYSDWVETFVRPSVRLD</sequence>
<proteinExistence type="predicted"/>
<dbReference type="AlphaFoldDB" id="A0A4Y3MDR5"/>
<organism evidence="1 2">
    <name type="scientific">Gluconobacter roseus NBRC 3990</name>
    <dbReference type="NCBI Taxonomy" id="1307950"/>
    <lineage>
        <taxon>Bacteria</taxon>
        <taxon>Pseudomonadati</taxon>
        <taxon>Pseudomonadota</taxon>
        <taxon>Alphaproteobacteria</taxon>
        <taxon>Acetobacterales</taxon>
        <taxon>Acetobacteraceae</taxon>
        <taxon>Gluconobacter</taxon>
    </lineage>
</organism>
<dbReference type="Proteomes" id="UP000320772">
    <property type="component" value="Unassembled WGS sequence"/>
</dbReference>
<reference evidence="1 2" key="1">
    <citation type="submission" date="2019-06" db="EMBL/GenBank/DDBJ databases">
        <title>Whole genome shotgun sequence of Gluconobacter roseus NBRC 3990.</title>
        <authorList>
            <person name="Hosoyama A."/>
            <person name="Uohara A."/>
            <person name="Ohji S."/>
            <person name="Ichikawa N."/>
        </authorList>
    </citation>
    <scope>NUCLEOTIDE SEQUENCE [LARGE SCALE GENOMIC DNA]</scope>
    <source>
        <strain evidence="1 2">NBRC 3990</strain>
    </source>
</reference>